<dbReference type="Gene3D" id="3.40.50.720">
    <property type="entry name" value="NAD(P)-binding Rossmann-like Domain"/>
    <property type="match status" value="2"/>
</dbReference>
<dbReference type="EMBL" id="JARBJD010000401">
    <property type="protein sequence ID" value="KAK2942556.1"/>
    <property type="molecule type" value="Genomic_DNA"/>
</dbReference>
<dbReference type="InterPro" id="IPR006140">
    <property type="entry name" value="D-isomer_DH_NAD-bd"/>
</dbReference>
<evidence type="ECO:0000256" key="2">
    <source>
        <dbReference type="ARBA" id="ARBA00023027"/>
    </source>
</evidence>
<sequence length="756" mass="86460">MDGVRAWKKEGPAVRKRGQQILAKLCEEGLSDEIELHFKDDQSDTKEGGVSLVDFVKEGHDLDERVTRQACSLLEEISPSHSMRFTSRKILFELVPTRDRSCSGFTNSMITLLTSSNEDLVKASLFLLEHVVDGLMMSLFDILASGFFSLLPQTFYEHEIHLSYTHYTYLMDVVIDVISCSHPEIAQIICEEKHVSTSTFRQTFMGKFFHPIKPNFSRLLQAIIKYSPFLEEMTLIQYLTVLHLQSVMEAVREWKMEGPAVQKRGQQILSKLCETGLSEEIELHLLIRRSDRHARRLVFLGAQLIQHFGTDGFTEPLSVCKPSSILVNVGRGTVISEAAVCSALNKGFIRHAILDVFEEEPLPQTSALLKLNPSLATLTPHVSGIPHRADFMESLLNFNIPKFIRGMEKDAEGGKWEKPYFLRTDPESIKAINEASRSYLSLVDFIKEGNKLSDKGTRQACALLHRIENPFSRPLTAEQLFSQLVPTRDGSCSGFTNSMITLLTSSNEELIQSTLSLLSHVVGMFDLGPINFDFLASGFFSLLPQAFYEQDMHLSNRRVCQPRHISKSTYQRTFMDKFFHPIEPFLDFVCRNRRDIADSDYTWTFSYLLESIVDYSTFQVQMTQFLLSSLLALTLTDFLLFIETDKSVGSLLWGLKNVFREWKREHPAVRKRGQQILSKLREEGISDEFELYLQNSRFTFFQDEYIFIGARVIHTNDTVNHQLCLAMISEMTTKWSGCVEQVSQFFHPTVENTNRI</sequence>
<evidence type="ECO:0000259" key="3">
    <source>
        <dbReference type="Pfam" id="PF02826"/>
    </source>
</evidence>
<organism evidence="4 5">
    <name type="scientific">Blattamonas nauphoetae</name>
    <dbReference type="NCBI Taxonomy" id="2049346"/>
    <lineage>
        <taxon>Eukaryota</taxon>
        <taxon>Metamonada</taxon>
        <taxon>Preaxostyla</taxon>
        <taxon>Oxymonadida</taxon>
        <taxon>Blattamonas</taxon>
    </lineage>
</organism>
<proteinExistence type="predicted"/>
<protein>
    <submittedName>
        <fullName evidence="4">D-isomer specific 2-hydroxyacid dehydrogenase, NAD binding domain containing protein</fullName>
    </submittedName>
</protein>
<reference evidence="4 5" key="1">
    <citation type="journal article" date="2022" name="bioRxiv">
        <title>Genomics of Preaxostyla Flagellates Illuminates Evolutionary Transitions and the Path Towards Mitochondrial Loss.</title>
        <authorList>
            <person name="Novak L.V.F."/>
            <person name="Treitli S.C."/>
            <person name="Pyrih J."/>
            <person name="Halakuc P."/>
            <person name="Pipaliya S.V."/>
            <person name="Vacek V."/>
            <person name="Brzon O."/>
            <person name="Soukal P."/>
            <person name="Eme L."/>
            <person name="Dacks J.B."/>
            <person name="Karnkowska A."/>
            <person name="Elias M."/>
            <person name="Hampl V."/>
        </authorList>
    </citation>
    <scope>NUCLEOTIDE SEQUENCE [LARGE SCALE GENOMIC DNA]</scope>
    <source>
        <strain evidence="4">NAU3</strain>
        <tissue evidence="4">Gut</tissue>
    </source>
</reference>
<keyword evidence="2" id="KW-0520">NAD</keyword>
<evidence type="ECO:0000313" key="5">
    <source>
        <dbReference type="Proteomes" id="UP001281761"/>
    </source>
</evidence>
<gene>
    <name evidence="4" type="ORF">BLNAU_22543</name>
</gene>
<dbReference type="SUPFAM" id="SSF48371">
    <property type="entry name" value="ARM repeat"/>
    <property type="match status" value="2"/>
</dbReference>
<keyword evidence="1" id="KW-0560">Oxidoreductase</keyword>
<dbReference type="Proteomes" id="UP001281761">
    <property type="component" value="Unassembled WGS sequence"/>
</dbReference>
<dbReference type="PANTHER" id="PTHR43333">
    <property type="entry name" value="2-HACID_DH_C DOMAIN-CONTAINING PROTEIN"/>
    <property type="match status" value="1"/>
</dbReference>
<evidence type="ECO:0000256" key="1">
    <source>
        <dbReference type="ARBA" id="ARBA00023002"/>
    </source>
</evidence>
<keyword evidence="5" id="KW-1185">Reference proteome</keyword>
<evidence type="ECO:0000313" key="4">
    <source>
        <dbReference type="EMBL" id="KAK2942556.1"/>
    </source>
</evidence>
<dbReference type="Pfam" id="PF02826">
    <property type="entry name" value="2-Hacid_dh_C"/>
    <property type="match status" value="1"/>
</dbReference>
<accession>A0ABQ9WSU2</accession>
<feature type="domain" description="D-isomer specific 2-hydroxyacid dehydrogenase NAD-binding" evidence="3">
    <location>
        <begin position="316"/>
        <end position="383"/>
    </location>
</feature>
<name>A0ABQ9WSU2_9EUKA</name>
<comment type="caution">
    <text evidence="4">The sequence shown here is derived from an EMBL/GenBank/DDBJ whole genome shotgun (WGS) entry which is preliminary data.</text>
</comment>
<dbReference type="InterPro" id="IPR016024">
    <property type="entry name" value="ARM-type_fold"/>
</dbReference>
<dbReference type="PANTHER" id="PTHR43333:SF1">
    <property type="entry name" value="D-ISOMER SPECIFIC 2-HYDROXYACID DEHYDROGENASE NAD-BINDING DOMAIN-CONTAINING PROTEIN"/>
    <property type="match status" value="1"/>
</dbReference>
<dbReference type="SUPFAM" id="SSF51735">
    <property type="entry name" value="NAD(P)-binding Rossmann-fold domains"/>
    <property type="match status" value="1"/>
</dbReference>
<dbReference type="InterPro" id="IPR036291">
    <property type="entry name" value="NAD(P)-bd_dom_sf"/>
</dbReference>